<reference evidence="1" key="1">
    <citation type="journal article" date="2012" name="Nat. Biotechnol.">
        <title>Reference genome sequence of the model plant Setaria.</title>
        <authorList>
            <person name="Bennetzen J.L."/>
            <person name="Schmutz J."/>
            <person name="Wang H."/>
            <person name="Percifield R."/>
            <person name="Hawkins J."/>
            <person name="Pontaroli A.C."/>
            <person name="Estep M."/>
            <person name="Feng L."/>
            <person name="Vaughn J.N."/>
            <person name="Grimwood J."/>
            <person name="Jenkins J."/>
            <person name="Barry K."/>
            <person name="Lindquist E."/>
            <person name="Hellsten U."/>
            <person name="Deshpande S."/>
            <person name="Wang X."/>
            <person name="Wu X."/>
            <person name="Mitros T."/>
            <person name="Triplett J."/>
            <person name="Yang X."/>
            <person name="Ye C.Y."/>
            <person name="Mauro-Herrera M."/>
            <person name="Wang L."/>
            <person name="Li P."/>
            <person name="Sharma M."/>
            <person name="Sharma R."/>
            <person name="Ronald P.C."/>
            <person name="Panaud O."/>
            <person name="Kellogg E.A."/>
            <person name="Brutnell T.P."/>
            <person name="Doust A.N."/>
            <person name="Tuskan G.A."/>
            <person name="Rokhsar D."/>
            <person name="Devos K.M."/>
        </authorList>
    </citation>
    <scope>NUCLEOTIDE SEQUENCE [LARGE SCALE GENOMIC DNA]</scope>
    <source>
        <strain evidence="1">Yugu1</strain>
    </source>
</reference>
<sequence length="35" mass="4108">MRDLAKSTIFDKIDITLLMKLVRWTMILASVKLSR</sequence>
<evidence type="ECO:0000313" key="1">
    <source>
        <dbReference type="EMBL" id="RCV25427.1"/>
    </source>
</evidence>
<dbReference type="AlphaFoldDB" id="A0A368R5G4"/>
<organism evidence="1">
    <name type="scientific">Setaria italica</name>
    <name type="common">Foxtail millet</name>
    <name type="synonym">Panicum italicum</name>
    <dbReference type="NCBI Taxonomy" id="4555"/>
    <lineage>
        <taxon>Eukaryota</taxon>
        <taxon>Viridiplantae</taxon>
        <taxon>Streptophyta</taxon>
        <taxon>Embryophyta</taxon>
        <taxon>Tracheophyta</taxon>
        <taxon>Spermatophyta</taxon>
        <taxon>Magnoliopsida</taxon>
        <taxon>Liliopsida</taxon>
        <taxon>Poales</taxon>
        <taxon>Poaceae</taxon>
        <taxon>PACMAD clade</taxon>
        <taxon>Panicoideae</taxon>
        <taxon>Panicodae</taxon>
        <taxon>Paniceae</taxon>
        <taxon>Cenchrinae</taxon>
        <taxon>Setaria</taxon>
    </lineage>
</organism>
<name>A0A368R5G4_SETIT</name>
<proteinExistence type="predicted"/>
<protein>
    <submittedName>
        <fullName evidence="1">Uncharacterized protein</fullName>
    </submittedName>
</protein>
<dbReference type="EMBL" id="CM003532">
    <property type="protein sequence ID" value="RCV25427.1"/>
    <property type="molecule type" value="Genomic_DNA"/>
</dbReference>
<reference evidence="1" key="2">
    <citation type="submission" date="2015-07" db="EMBL/GenBank/DDBJ databases">
        <authorList>
            <person name="Noorani M."/>
        </authorList>
    </citation>
    <scope>NUCLEOTIDE SEQUENCE</scope>
    <source>
        <strain evidence="1">Yugu1</strain>
    </source>
</reference>
<gene>
    <name evidence="1" type="ORF">SETIT_5G165600v2</name>
</gene>
<accession>A0A368R5G4</accession>